<evidence type="ECO:0000313" key="2">
    <source>
        <dbReference type="Proteomes" id="UP000198601"/>
    </source>
</evidence>
<organism evidence="1 2">
    <name type="scientific">Paenibacillus tianmuensis</name>
    <dbReference type="NCBI Taxonomy" id="624147"/>
    <lineage>
        <taxon>Bacteria</taxon>
        <taxon>Bacillati</taxon>
        <taxon>Bacillota</taxon>
        <taxon>Bacilli</taxon>
        <taxon>Bacillales</taxon>
        <taxon>Paenibacillaceae</taxon>
        <taxon>Paenibacillus</taxon>
    </lineage>
</organism>
<keyword evidence="2" id="KW-1185">Reference proteome</keyword>
<sequence length="71" mass="8148">MSFTLALDKIENKIEFFEAYDLKTLEAKIDAQIENNKVLLLDVFSISHQVVFDPNAGKMLYSAVVHFKVKK</sequence>
<evidence type="ECO:0008006" key="3">
    <source>
        <dbReference type="Google" id="ProtNLM"/>
    </source>
</evidence>
<gene>
    <name evidence="1" type="ORF">SAMN04487970_1005168</name>
</gene>
<dbReference type="RefSeq" id="WP_090668065.1">
    <property type="nucleotide sequence ID" value="NZ_FMTT01000005.1"/>
</dbReference>
<protein>
    <recommendedName>
        <fullName evidence="3">DUF2536 domain-containing protein</fullName>
    </recommendedName>
</protein>
<dbReference type="OrthoDB" id="2454327at2"/>
<dbReference type="EMBL" id="FMTT01000005">
    <property type="protein sequence ID" value="SCW40045.1"/>
    <property type="molecule type" value="Genomic_DNA"/>
</dbReference>
<reference evidence="2" key="1">
    <citation type="submission" date="2016-10" db="EMBL/GenBank/DDBJ databases">
        <authorList>
            <person name="Varghese N."/>
            <person name="Submissions S."/>
        </authorList>
    </citation>
    <scope>NUCLEOTIDE SEQUENCE [LARGE SCALE GENOMIC DNA]</scope>
    <source>
        <strain evidence="2">CGMCC 1.8946</strain>
    </source>
</reference>
<dbReference type="Pfam" id="PF10750">
    <property type="entry name" value="DUF2536"/>
    <property type="match status" value="1"/>
</dbReference>
<dbReference type="AlphaFoldDB" id="A0A1G4Q6H3"/>
<proteinExistence type="predicted"/>
<name>A0A1G4Q6H3_9BACL</name>
<dbReference type="InterPro" id="IPR019686">
    <property type="entry name" value="DUF2536"/>
</dbReference>
<accession>A0A1G4Q6H3</accession>
<dbReference type="Proteomes" id="UP000198601">
    <property type="component" value="Unassembled WGS sequence"/>
</dbReference>
<evidence type="ECO:0000313" key="1">
    <source>
        <dbReference type="EMBL" id="SCW40045.1"/>
    </source>
</evidence>